<evidence type="ECO:0000313" key="3">
    <source>
        <dbReference type="Proteomes" id="UP000075243"/>
    </source>
</evidence>
<organism evidence="2 3">
    <name type="scientific">Cajanus cajan</name>
    <name type="common">Pigeon pea</name>
    <name type="synonym">Cajanus indicus</name>
    <dbReference type="NCBI Taxonomy" id="3821"/>
    <lineage>
        <taxon>Eukaryota</taxon>
        <taxon>Viridiplantae</taxon>
        <taxon>Streptophyta</taxon>
        <taxon>Embryophyta</taxon>
        <taxon>Tracheophyta</taxon>
        <taxon>Spermatophyta</taxon>
        <taxon>Magnoliopsida</taxon>
        <taxon>eudicotyledons</taxon>
        <taxon>Gunneridae</taxon>
        <taxon>Pentapetalae</taxon>
        <taxon>rosids</taxon>
        <taxon>fabids</taxon>
        <taxon>Fabales</taxon>
        <taxon>Fabaceae</taxon>
        <taxon>Papilionoideae</taxon>
        <taxon>50 kb inversion clade</taxon>
        <taxon>NPAAA clade</taxon>
        <taxon>indigoferoid/millettioid clade</taxon>
        <taxon>Phaseoleae</taxon>
        <taxon>Cajanus</taxon>
    </lineage>
</organism>
<sequence>VSMIRASPNGDIFLKMAKSSALIEEMKRKTQGTSSHLYVLVTKNKGKSQKKEHKGVRDKSRSKSKIRYKNVECHFCHKKGHTQGNCFLLKENKDKKGK</sequence>
<evidence type="ECO:0000256" key="1">
    <source>
        <dbReference type="SAM" id="MobiDB-lite"/>
    </source>
</evidence>
<dbReference type="AlphaFoldDB" id="A0A151SZD4"/>
<proteinExistence type="predicted"/>
<evidence type="ECO:0008006" key="4">
    <source>
        <dbReference type="Google" id="ProtNLM"/>
    </source>
</evidence>
<dbReference type="InterPro" id="IPR036875">
    <property type="entry name" value="Znf_CCHC_sf"/>
</dbReference>
<dbReference type="Gramene" id="C.cajan_15101.t">
    <property type="protein sequence ID" value="C.cajan_15101.t.cds1"/>
    <property type="gene ID" value="C.cajan_15101"/>
</dbReference>
<gene>
    <name evidence="2" type="ORF">KK1_015538</name>
</gene>
<dbReference type="GO" id="GO:0008270">
    <property type="term" value="F:zinc ion binding"/>
    <property type="evidence" value="ECO:0007669"/>
    <property type="project" value="InterPro"/>
</dbReference>
<accession>A0A151SZD4</accession>
<dbReference type="SUPFAM" id="SSF57756">
    <property type="entry name" value="Retrovirus zinc finger-like domains"/>
    <property type="match status" value="1"/>
</dbReference>
<name>A0A151SZD4_CAJCA</name>
<keyword evidence="3" id="KW-1185">Reference proteome</keyword>
<feature type="region of interest" description="Disordered" evidence="1">
    <location>
        <begin position="42"/>
        <end position="63"/>
    </location>
</feature>
<dbReference type="GO" id="GO:0003676">
    <property type="term" value="F:nucleic acid binding"/>
    <property type="evidence" value="ECO:0007669"/>
    <property type="project" value="InterPro"/>
</dbReference>
<dbReference type="Proteomes" id="UP000075243">
    <property type="component" value="Chromosome 10"/>
</dbReference>
<reference evidence="2 3" key="1">
    <citation type="journal article" date="2012" name="Nat. Biotechnol.">
        <title>Draft genome sequence of pigeonpea (Cajanus cajan), an orphan legume crop of resource-poor farmers.</title>
        <authorList>
            <person name="Varshney R.K."/>
            <person name="Chen W."/>
            <person name="Li Y."/>
            <person name="Bharti A.K."/>
            <person name="Saxena R.K."/>
            <person name="Schlueter J.A."/>
            <person name="Donoghue M.T."/>
            <person name="Azam S."/>
            <person name="Fan G."/>
            <person name="Whaley A.M."/>
            <person name="Farmer A.D."/>
            <person name="Sheridan J."/>
            <person name="Iwata A."/>
            <person name="Tuteja R."/>
            <person name="Penmetsa R.V."/>
            <person name="Wu W."/>
            <person name="Upadhyaya H.D."/>
            <person name="Yang S.P."/>
            <person name="Shah T."/>
            <person name="Saxena K.B."/>
            <person name="Michael T."/>
            <person name="McCombie W.R."/>
            <person name="Yang B."/>
            <person name="Zhang G."/>
            <person name="Yang H."/>
            <person name="Wang J."/>
            <person name="Spillane C."/>
            <person name="Cook D.R."/>
            <person name="May G.D."/>
            <person name="Xu X."/>
            <person name="Jackson S.A."/>
        </authorList>
    </citation>
    <scope>NUCLEOTIDE SEQUENCE [LARGE SCALE GENOMIC DNA]</scope>
    <source>
        <strain evidence="3">cv. Asha</strain>
    </source>
</reference>
<protein>
    <recommendedName>
        <fullName evidence="4">Retrovirus-related Pol polyprotein from transposon TNT 1-94</fullName>
    </recommendedName>
</protein>
<feature type="non-terminal residue" evidence="2">
    <location>
        <position position="1"/>
    </location>
</feature>
<dbReference type="OMA" id="RFANMEC"/>
<evidence type="ECO:0000313" key="2">
    <source>
        <dbReference type="EMBL" id="KYP60091.1"/>
    </source>
</evidence>
<dbReference type="EMBL" id="CM003612">
    <property type="protein sequence ID" value="KYP60091.1"/>
    <property type="molecule type" value="Genomic_DNA"/>
</dbReference>
<feature type="compositionally biased region" description="Basic residues" evidence="1">
    <location>
        <begin position="44"/>
        <end position="54"/>
    </location>
</feature>